<proteinExistence type="predicted"/>
<evidence type="ECO:0000313" key="1">
    <source>
        <dbReference type="EMBL" id="CAA9237885.1"/>
    </source>
</evidence>
<dbReference type="EMBL" id="CADCTM010000190">
    <property type="protein sequence ID" value="CAA9237885.1"/>
    <property type="molecule type" value="Genomic_DNA"/>
</dbReference>
<accession>A0A6J4HZ15</accession>
<name>A0A6J4HZ15_9CYAN</name>
<sequence>MIIWGFLNFFPENLVISKKRKAIKDGYITEITETQEWLPKVETRLKEKSILREESQPKLTSRKCQ</sequence>
<protein>
    <submittedName>
        <fullName evidence="1">Uncharacterized protein</fullName>
    </submittedName>
</protein>
<dbReference type="AlphaFoldDB" id="A0A6J4HZ15"/>
<gene>
    <name evidence="1" type="ORF">AVDCRST_MAG92-1355</name>
</gene>
<organism evidence="1">
    <name type="scientific">uncultured Coleofasciculus sp</name>
    <dbReference type="NCBI Taxonomy" id="1267456"/>
    <lineage>
        <taxon>Bacteria</taxon>
        <taxon>Bacillati</taxon>
        <taxon>Cyanobacteriota</taxon>
        <taxon>Cyanophyceae</taxon>
        <taxon>Coleofasciculales</taxon>
        <taxon>Coleofasciculaceae</taxon>
        <taxon>Coleofasciculus</taxon>
        <taxon>environmental samples</taxon>
    </lineage>
</organism>
<reference evidence="1" key="1">
    <citation type="submission" date="2020-02" db="EMBL/GenBank/DDBJ databases">
        <authorList>
            <person name="Meier V. D."/>
        </authorList>
    </citation>
    <scope>NUCLEOTIDE SEQUENCE</scope>
    <source>
        <strain evidence="1">AVDCRST_MAG92</strain>
    </source>
</reference>